<keyword evidence="3 5" id="KW-0862">Zinc</keyword>
<reference evidence="7 8" key="1">
    <citation type="journal article" date="2012" name="J. Bacteriol.">
        <title>Complete genome sequences of Methylophaga sp. strain JAM1 and Methylophaga sp. strain JAM7.</title>
        <authorList>
            <person name="Villeneuve C."/>
            <person name="Martineau C."/>
            <person name="Mauffrey F."/>
            <person name="Villemur R."/>
        </authorList>
    </citation>
    <scope>NUCLEOTIDE SEQUENCE [LARGE SCALE GENOMIC DNA]</scope>
    <source>
        <strain evidence="7 8">JAM7</strain>
    </source>
</reference>
<dbReference type="InterPro" id="IPR020843">
    <property type="entry name" value="ER"/>
</dbReference>
<dbReference type="SUPFAM" id="SSF51735">
    <property type="entry name" value="NAD(P)-binding Rossmann-fold domains"/>
    <property type="match status" value="1"/>
</dbReference>
<name>I1YH73_METFJ</name>
<dbReference type="GO" id="GO:0016491">
    <property type="term" value="F:oxidoreductase activity"/>
    <property type="evidence" value="ECO:0007669"/>
    <property type="project" value="UniProtKB-KW"/>
</dbReference>
<evidence type="ECO:0000256" key="4">
    <source>
        <dbReference type="ARBA" id="ARBA00023002"/>
    </source>
</evidence>
<keyword evidence="2 5" id="KW-0479">Metal-binding</keyword>
<dbReference type="OrthoDB" id="9785812at2"/>
<evidence type="ECO:0000256" key="5">
    <source>
        <dbReference type="RuleBase" id="RU364000"/>
    </source>
</evidence>
<keyword evidence="4 5" id="KW-0560">Oxidoreductase</keyword>
<dbReference type="InterPro" id="IPR013154">
    <property type="entry name" value="ADH-like_N"/>
</dbReference>
<gene>
    <name evidence="7" type="ordered locus">Q7C_1111</name>
</gene>
<dbReference type="Pfam" id="PF00107">
    <property type="entry name" value="ADH_zinc_N"/>
    <property type="match status" value="1"/>
</dbReference>
<proteinExistence type="inferred from homology"/>
<dbReference type="HOGENOM" id="CLU_026673_3_0_6"/>
<dbReference type="InterPro" id="IPR036291">
    <property type="entry name" value="NAD(P)-bd_dom_sf"/>
</dbReference>
<protein>
    <recommendedName>
        <fullName evidence="5">Zinc-type alcohol dehydrogenase-like protein</fullName>
    </recommendedName>
</protein>
<keyword evidence="8" id="KW-1185">Reference proteome</keyword>
<evidence type="ECO:0000259" key="6">
    <source>
        <dbReference type="SMART" id="SM00829"/>
    </source>
</evidence>
<dbReference type="EMBL" id="CP003380">
    <property type="protein sequence ID" value="AFJ02266.1"/>
    <property type="molecule type" value="Genomic_DNA"/>
</dbReference>
<evidence type="ECO:0000313" key="8">
    <source>
        <dbReference type="Proteomes" id="UP000009145"/>
    </source>
</evidence>
<dbReference type="InterPro" id="IPR014182">
    <property type="entry name" value="ADH_Zn_typ-1"/>
</dbReference>
<dbReference type="CDD" id="cd08252">
    <property type="entry name" value="AL_MDR"/>
    <property type="match status" value="1"/>
</dbReference>
<evidence type="ECO:0000256" key="2">
    <source>
        <dbReference type="ARBA" id="ARBA00022723"/>
    </source>
</evidence>
<dbReference type="PANTHER" id="PTHR11695">
    <property type="entry name" value="ALCOHOL DEHYDROGENASE RELATED"/>
    <property type="match status" value="1"/>
</dbReference>
<dbReference type="Pfam" id="PF08240">
    <property type="entry name" value="ADH_N"/>
    <property type="match status" value="1"/>
</dbReference>
<dbReference type="InterPro" id="IPR011032">
    <property type="entry name" value="GroES-like_sf"/>
</dbReference>
<dbReference type="GO" id="GO:0008270">
    <property type="term" value="F:zinc ion binding"/>
    <property type="evidence" value="ECO:0007669"/>
    <property type="project" value="InterPro"/>
</dbReference>
<evidence type="ECO:0000256" key="1">
    <source>
        <dbReference type="ARBA" id="ARBA00010371"/>
    </source>
</evidence>
<comment type="similarity">
    <text evidence="1 5">Belongs to the zinc-containing alcohol dehydrogenase family. Quinone oxidoreductase subfamily.</text>
</comment>
<dbReference type="Gene3D" id="3.90.180.10">
    <property type="entry name" value="Medium-chain alcohol dehydrogenases, catalytic domain"/>
    <property type="match status" value="1"/>
</dbReference>
<dbReference type="Gene3D" id="3.40.50.720">
    <property type="entry name" value="NAD(P)-binding Rossmann-like Domain"/>
    <property type="match status" value="1"/>
</dbReference>
<organism evidence="7 8">
    <name type="scientific">Methylophaga frappieri (strain ATCC BAA-2434 / DSM 25690 / JAM7)</name>
    <dbReference type="NCBI Taxonomy" id="754477"/>
    <lineage>
        <taxon>Bacteria</taxon>
        <taxon>Pseudomonadati</taxon>
        <taxon>Pseudomonadota</taxon>
        <taxon>Gammaproteobacteria</taxon>
        <taxon>Thiotrichales</taxon>
        <taxon>Piscirickettsiaceae</taxon>
        <taxon>Methylophaga</taxon>
    </lineage>
</organism>
<evidence type="ECO:0000256" key="3">
    <source>
        <dbReference type="ARBA" id="ARBA00022833"/>
    </source>
</evidence>
<dbReference type="AlphaFoldDB" id="I1YH73"/>
<dbReference type="InterPro" id="IPR002364">
    <property type="entry name" value="Quin_OxRdtase/zeta-crystal_CS"/>
</dbReference>
<accession>I1YH73</accession>
<dbReference type="InterPro" id="IPR013149">
    <property type="entry name" value="ADH-like_C"/>
</dbReference>
<dbReference type="PROSITE" id="PS01162">
    <property type="entry name" value="QOR_ZETA_CRYSTAL"/>
    <property type="match status" value="1"/>
</dbReference>
<dbReference type="KEGG" id="mec:Q7C_1111"/>
<dbReference type="PATRIC" id="fig|754477.3.peg.1091"/>
<dbReference type="PANTHER" id="PTHR11695:SF294">
    <property type="entry name" value="RETICULON-4-INTERACTING PROTEIN 1, MITOCHONDRIAL"/>
    <property type="match status" value="1"/>
</dbReference>
<dbReference type="STRING" id="754477.Q7C_1111"/>
<dbReference type="InterPro" id="IPR050700">
    <property type="entry name" value="YIM1/Zinc_Alcohol_DH_Fams"/>
</dbReference>
<evidence type="ECO:0000313" key="7">
    <source>
        <dbReference type="EMBL" id="AFJ02266.1"/>
    </source>
</evidence>
<dbReference type="SMART" id="SM00829">
    <property type="entry name" value="PKS_ER"/>
    <property type="match status" value="1"/>
</dbReference>
<dbReference type="NCBIfam" id="TIGR02817">
    <property type="entry name" value="adh_fam_1"/>
    <property type="match status" value="1"/>
</dbReference>
<dbReference type="Proteomes" id="UP000009145">
    <property type="component" value="Chromosome"/>
</dbReference>
<sequence length="335" mass="36175">MQALQFTHAAGPAQLICQEDATPSGFDLWVAVNAVGVNPVDKKIQSTITDTPKILGWDACATVVAVGEKVSDFQPGDRVFYAGDLTRPGCFASHQLVDSRLVAHAPQQLTELQTASLPLISLTAWELLFNRLKISLQKDRGKTLLIIGGAGGVGSMLIQLAKQLAGLQVIASTGSEQSTHWCQQLGADHTVSHHGSLSKNYEDAQLPAPDYIICLANSDDYYPVMAALIKPQGLIGLAVSFHHPVDLNLLKNKSAGLVWEFMFTRSLFNTADMEQQKRILQRIAELIDAETLIHPVGREFDQLSASTLQQAHDLLNQGNQQGKIVLGPLAGGDGK</sequence>
<dbReference type="eggNOG" id="COG0604">
    <property type="taxonomic scope" value="Bacteria"/>
</dbReference>
<dbReference type="SUPFAM" id="SSF50129">
    <property type="entry name" value="GroES-like"/>
    <property type="match status" value="1"/>
</dbReference>
<dbReference type="RefSeq" id="WP_014703686.1">
    <property type="nucleotide sequence ID" value="NC_017856.1"/>
</dbReference>
<feature type="domain" description="Enoyl reductase (ER)" evidence="6">
    <location>
        <begin position="11"/>
        <end position="326"/>
    </location>
</feature>